<dbReference type="Proteomes" id="UP000001953">
    <property type="component" value="Chromosome"/>
</dbReference>
<keyword evidence="2" id="KW-1185">Reference proteome</keyword>
<name>Q1QPZ7_NITHX</name>
<dbReference type="OrthoDB" id="661223at2"/>
<dbReference type="HOGENOM" id="CLU_087546_0_0_5"/>
<dbReference type="EMBL" id="CP000319">
    <property type="protein sequence ID" value="ABE61700.1"/>
    <property type="molecule type" value="Genomic_DNA"/>
</dbReference>
<organism evidence="1 2">
    <name type="scientific">Nitrobacter hamburgensis (strain DSM 10229 / NCIMB 13809 / X14)</name>
    <dbReference type="NCBI Taxonomy" id="323097"/>
    <lineage>
        <taxon>Bacteria</taxon>
        <taxon>Pseudomonadati</taxon>
        <taxon>Pseudomonadota</taxon>
        <taxon>Alphaproteobacteria</taxon>
        <taxon>Hyphomicrobiales</taxon>
        <taxon>Nitrobacteraceae</taxon>
        <taxon>Nitrobacter</taxon>
    </lineage>
</organism>
<dbReference type="RefSeq" id="WP_011509401.1">
    <property type="nucleotide sequence ID" value="NC_007964.1"/>
</dbReference>
<dbReference type="STRING" id="323097.Nham_0824"/>
<evidence type="ECO:0000313" key="1">
    <source>
        <dbReference type="EMBL" id="ABE61700.1"/>
    </source>
</evidence>
<proteinExistence type="predicted"/>
<gene>
    <name evidence="1" type="ordered locus">Nham_0824</name>
</gene>
<dbReference type="eggNOG" id="ENOG502ZC5H">
    <property type="taxonomic scope" value="Bacteria"/>
</dbReference>
<accession>Q1QPZ7</accession>
<protein>
    <submittedName>
        <fullName evidence="1">Uncharacterized protein</fullName>
    </submittedName>
</protein>
<evidence type="ECO:0000313" key="2">
    <source>
        <dbReference type="Proteomes" id="UP000001953"/>
    </source>
</evidence>
<reference evidence="1 2" key="1">
    <citation type="submission" date="2006-03" db="EMBL/GenBank/DDBJ databases">
        <title>Complete sequence of chromosome of Nitrobacter hamburgensis X14.</title>
        <authorList>
            <consortium name="US DOE Joint Genome Institute"/>
            <person name="Copeland A."/>
            <person name="Lucas S."/>
            <person name="Lapidus A."/>
            <person name="Barry K."/>
            <person name="Detter J.C."/>
            <person name="Glavina del Rio T."/>
            <person name="Hammon N."/>
            <person name="Israni S."/>
            <person name="Dalin E."/>
            <person name="Tice H."/>
            <person name="Pitluck S."/>
            <person name="Chain P."/>
            <person name="Malfatti S."/>
            <person name="Shin M."/>
            <person name="Vergez L."/>
            <person name="Schmutz J."/>
            <person name="Larimer F."/>
            <person name="Land M."/>
            <person name="Hauser L."/>
            <person name="Kyrpides N."/>
            <person name="Ivanova N."/>
            <person name="Ward B."/>
            <person name="Arp D."/>
            <person name="Klotz M."/>
            <person name="Stein L."/>
            <person name="O'Mullan G."/>
            <person name="Starkenburg S."/>
            <person name="Sayavedra L."/>
            <person name="Poret-Peterson A.T."/>
            <person name="Gentry M.E."/>
            <person name="Bruce D."/>
            <person name="Richardson P."/>
        </authorList>
    </citation>
    <scope>NUCLEOTIDE SEQUENCE [LARGE SCALE GENOMIC DNA]</scope>
    <source>
        <strain evidence="2">DSM 10229 / NCIMB 13809 / X14</strain>
    </source>
</reference>
<dbReference type="AlphaFoldDB" id="Q1QPZ7"/>
<dbReference type="KEGG" id="nha:Nham_0824"/>
<sequence length="218" mass="23821">MTGFSRSPRILKAGLVLLDPVLFTVTRIITLQYNPDQLSRTMQILSAGGDSQDRTEALRLRGPAVEIFKLEAELDATDQLEFPAANKDAVELGIFPQMSLLESLISPSSDAIVGADALLRNGAIEIAPMEAPLTLFVWSAQRVVPVRVTEFSVTEEAFDTTLNPIHAKISLSLRVLSVNDLPVDHRGAEFFLAYLRTKESLARRAADGTRTQLGAQGF</sequence>